<sequence length="76" mass="8668">MSQVEHAEAYDKSDIKAINIRKRCPIIRPICGSREWGNDFVRLAAMQPKLGLETAASISDHDRLGLRNILFRDVFL</sequence>
<dbReference type="Proteomes" id="UP000054928">
    <property type="component" value="Unassembled WGS sequence"/>
</dbReference>
<dbReference type="RefSeq" id="XP_024585479.1">
    <property type="nucleotide sequence ID" value="XM_024720263.2"/>
</dbReference>
<accession>A0A0P1B2X7</accession>
<reference evidence="2" key="1">
    <citation type="submission" date="2014-09" db="EMBL/GenBank/DDBJ databases">
        <authorList>
            <person name="Sharma Rahul"/>
            <person name="Thines Marco"/>
        </authorList>
    </citation>
    <scope>NUCLEOTIDE SEQUENCE [LARGE SCALE GENOMIC DNA]</scope>
</reference>
<dbReference type="GeneID" id="36410230"/>
<protein>
    <submittedName>
        <fullName evidence="1">Uncharacterized protein</fullName>
    </submittedName>
</protein>
<keyword evidence="2" id="KW-1185">Reference proteome</keyword>
<evidence type="ECO:0000313" key="1">
    <source>
        <dbReference type="EMBL" id="CEG49110.1"/>
    </source>
</evidence>
<proteinExistence type="predicted"/>
<name>A0A0P1B2X7_PLAHL</name>
<dbReference type="EMBL" id="CCYD01003042">
    <property type="protein sequence ID" value="CEG49110.1"/>
    <property type="molecule type" value="Genomic_DNA"/>
</dbReference>
<organism evidence="1 2">
    <name type="scientific">Plasmopara halstedii</name>
    <name type="common">Downy mildew of sunflower</name>
    <dbReference type="NCBI Taxonomy" id="4781"/>
    <lineage>
        <taxon>Eukaryota</taxon>
        <taxon>Sar</taxon>
        <taxon>Stramenopiles</taxon>
        <taxon>Oomycota</taxon>
        <taxon>Peronosporomycetes</taxon>
        <taxon>Peronosporales</taxon>
        <taxon>Peronosporaceae</taxon>
        <taxon>Plasmopara</taxon>
    </lineage>
</organism>
<dbReference type="AlphaFoldDB" id="A0A0P1B2X7"/>
<evidence type="ECO:0000313" key="2">
    <source>
        <dbReference type="Proteomes" id="UP000054928"/>
    </source>
</evidence>